<feature type="compositionally biased region" description="Basic and acidic residues" evidence="1">
    <location>
        <begin position="322"/>
        <end position="351"/>
    </location>
</feature>
<evidence type="ECO:0000313" key="3">
    <source>
        <dbReference type="Proteomes" id="UP000269542"/>
    </source>
</evidence>
<feature type="compositionally biased region" description="Basic and acidic residues" evidence="1">
    <location>
        <begin position="365"/>
        <end position="396"/>
    </location>
</feature>
<accession>A0A448PFD8</accession>
<evidence type="ECO:0000256" key="1">
    <source>
        <dbReference type="SAM" id="MobiDB-lite"/>
    </source>
</evidence>
<dbReference type="PROSITE" id="PS01295">
    <property type="entry name" value="ISPD"/>
    <property type="match status" value="1"/>
</dbReference>
<feature type="compositionally biased region" description="Basic and acidic residues" evidence="1">
    <location>
        <begin position="404"/>
        <end position="414"/>
    </location>
</feature>
<feature type="region of interest" description="Disordered" evidence="1">
    <location>
        <begin position="197"/>
        <end position="262"/>
    </location>
</feature>
<dbReference type="Proteomes" id="UP000269542">
    <property type="component" value="Chromosome"/>
</dbReference>
<feature type="region of interest" description="Disordered" evidence="1">
    <location>
        <begin position="303"/>
        <end position="451"/>
    </location>
</feature>
<sequence length="526" mass="56948">MGVFELRGGKLVPAPEATAGGMASSVLSAVRAQMLEFIDRPLFPVGWIGADAESLLALDPTGQVVTINVIPRLNAQLFVAALARAGRHADMKRHDIAEIYPGGRDAFSADYENFVESSPPQMKRGPRLFIFYVSADAGVAQPLAALRGVGVETYRVVVHDGARGLLVEIAPGFEAREAVGTRQAQYEIGHVLVPEQAEPAPVEAEPEDAESVDAEPTPVDTEPEVSDAEQVEPVDAEQPEQADAQGESASAHPEPAEPDAETVEFERVVVEEEPAEHGESDDQRAVDTEVAAAMQVDEAWEITGWKHEKSRPAKRAAQVLKDQVEDRQHEQATRETRRQEALDKLERERQDTGTTLFEQVKAAVKRPEQRLWDMSAPKRDSDARIYSEQDSSRRSSDAVADAALKSDRWVDENPRSGGSAPEATPEQPAVEPDAGQAQSDASEALTPDPRIQRVVGDVGAVTITWKSRRRRSSRSAQLTSNGLIEISGVGIFADPSKAAAAASGNRFANGWKVWQVPDGRALGDFA</sequence>
<feature type="compositionally biased region" description="Acidic residues" evidence="1">
    <location>
        <begin position="221"/>
        <end position="240"/>
    </location>
</feature>
<dbReference type="KEGG" id="tbw:NCTC13354_01363"/>
<dbReference type="GO" id="GO:0003824">
    <property type="term" value="F:catalytic activity"/>
    <property type="evidence" value="ECO:0007669"/>
    <property type="project" value="InterPro"/>
</dbReference>
<proteinExistence type="predicted"/>
<dbReference type="AlphaFoldDB" id="A0A448PFD8"/>
<feature type="compositionally biased region" description="Acidic residues" evidence="1">
    <location>
        <begin position="204"/>
        <end position="213"/>
    </location>
</feature>
<dbReference type="RefSeq" id="WP_126416728.1">
    <property type="nucleotide sequence ID" value="NZ_LR134476.1"/>
</dbReference>
<dbReference type="InterPro" id="IPR018294">
    <property type="entry name" value="ISPD_synthase_CS"/>
</dbReference>
<name>A0A448PFD8_9ACTO</name>
<dbReference type="EMBL" id="LR134476">
    <property type="protein sequence ID" value="VEI13642.1"/>
    <property type="molecule type" value="Genomic_DNA"/>
</dbReference>
<reference evidence="2 3" key="1">
    <citation type="submission" date="2018-12" db="EMBL/GenBank/DDBJ databases">
        <authorList>
            <consortium name="Pathogen Informatics"/>
        </authorList>
    </citation>
    <scope>NUCLEOTIDE SEQUENCE [LARGE SCALE GENOMIC DNA]</scope>
    <source>
        <strain evidence="2 3">NCTC13354</strain>
    </source>
</reference>
<dbReference type="OrthoDB" id="5149322at2"/>
<evidence type="ECO:0000313" key="2">
    <source>
        <dbReference type="EMBL" id="VEI13642.1"/>
    </source>
</evidence>
<gene>
    <name evidence="2" type="ORF">NCTC13354_01363</name>
</gene>
<dbReference type="GO" id="GO:0008299">
    <property type="term" value="P:isoprenoid biosynthetic process"/>
    <property type="evidence" value="ECO:0007669"/>
    <property type="project" value="InterPro"/>
</dbReference>
<protein>
    <submittedName>
        <fullName evidence="2">Uncharacterized protein</fullName>
    </submittedName>
</protein>
<keyword evidence="3" id="KW-1185">Reference proteome</keyword>
<organism evidence="2 3">
    <name type="scientific">Trueperella bialowiezensis</name>
    <dbReference type="NCBI Taxonomy" id="312285"/>
    <lineage>
        <taxon>Bacteria</taxon>
        <taxon>Bacillati</taxon>
        <taxon>Actinomycetota</taxon>
        <taxon>Actinomycetes</taxon>
        <taxon>Actinomycetales</taxon>
        <taxon>Actinomycetaceae</taxon>
        <taxon>Trueperella</taxon>
    </lineage>
</organism>